<feature type="compositionally biased region" description="Low complexity" evidence="1">
    <location>
        <begin position="453"/>
        <end position="464"/>
    </location>
</feature>
<proteinExistence type="predicted"/>
<dbReference type="Proteomes" id="UP001162090">
    <property type="component" value="Chromosome 4"/>
</dbReference>
<feature type="compositionally biased region" description="Basic and acidic residues" evidence="1">
    <location>
        <begin position="857"/>
        <end position="870"/>
    </location>
</feature>
<feature type="compositionally biased region" description="Basic and acidic residues" evidence="1">
    <location>
        <begin position="903"/>
        <end position="914"/>
    </location>
</feature>
<feature type="compositionally biased region" description="Low complexity" evidence="1">
    <location>
        <begin position="158"/>
        <end position="170"/>
    </location>
</feature>
<feature type="compositionally biased region" description="Polar residues" evidence="1">
    <location>
        <begin position="774"/>
        <end position="787"/>
    </location>
</feature>
<feature type="compositionally biased region" description="Polar residues" evidence="1">
    <location>
        <begin position="417"/>
        <end position="429"/>
    </location>
</feature>
<gene>
    <name evidence="2" type="primary">SUVC04G0200</name>
    <name evidence="2" type="ORF">SUVC_04G0200</name>
</gene>
<feature type="compositionally biased region" description="Polar residues" evidence="1">
    <location>
        <begin position="731"/>
        <end position="748"/>
    </location>
</feature>
<feature type="region of interest" description="Disordered" evidence="1">
    <location>
        <begin position="416"/>
        <end position="465"/>
    </location>
</feature>
<name>A0AA35JFU0_SACUV</name>
<dbReference type="AlphaFoldDB" id="A0AA35JFU0"/>
<sequence length="1088" mass="116890">MNMNEPLSKDDQGEEQQNNYSFDGKPGSYDSNSNSAQRKKSFSTTKPTEYNLPKKQPESTSNNLETKAKNILLPWRKKHNKDSESSGTNTDADMGKNANAGPDVNPIIAPSTHSHSKSISSPNIKTTPPTTYGTTNVNSSPDVKTTSSTHDHAHSHSKTATTPTTTHGHSNVNTGSKATTASHELSHAKTTPPTHAHAHDSTGPKTTAAVTAATAAMQEHSHAKTTPSIHGQAHDSTGPNAATTTTHGYAHIKTTYPATPGHSNVGTGPNAAAASTHGHAYVKTTYPTTQGHTNAPTSPSANQKRSNVKNSPSATEEHSNVNPIVKPASNVSSNVNSDLNRDAIPGGYPTTSLTADTNSNVNAKSGINSVDPNDPSVYTGTTSSTDGNNSKKPYSANIGTPHDTIKEIAEKVKMNESEQTGLKNDQISGSDPIPGQTMDPKNNKKGTAGVAMGSGLSSQQQQPSYNDNMMNVQYPEKTKVEKQNISENAAEKFKNERDDILNKGDDYEPHIIKSKSNSNWGPIDYNTDNGKNKNLQDVVVPSGMKDNSLGGTSAKPDTKWGSMEHTTGSGDPYNNQHDVFGSQNTSRNTQIPNNTTQNVVVPPAMKDEDLNKGKSVSRKPDEYGLDYLDDVEDYDDNDNHGINDYSNVKDEDQYNMFAQQEEKPNYSRYQAAEQIPGAFKADTFSKSSQRQDDDIALSPKQKTYYASNEPTVHPNQGKYEFSNMAGHTKPTDLSKNTSSSTPTRSNLVDQIKPSGAETAEKMSSNAKDSDYTALGNTKNTGIYSKSSGAGAFGNATNADANVGSTGVAAFDDNRTADTTYAKSGDPVTAAYDNIKNTTDRRVESENAGATAFVNTGKADDTTHAKSRDFDTAYAQEKPLQQQTGYGSGDDATNHESSDDDEIDVNKNQKILNKDASDYKREVDLRNQNRSNIGGTGAANAYAAEVGNFPSLIDPHVPTYGFKDDNTPNPQKPSLSSSTEATGPEATNYSIHNEATSQGRKVSVGSVGSGKSKQHHHHHSRKNSSKSPDYDYNSNNSTEQAPRHHHHGSDEGEEQEYEGEGEEHSGKKNFIGRVRKSISGGTFGFRSEI</sequence>
<feature type="compositionally biased region" description="Polar residues" evidence="1">
    <location>
        <begin position="285"/>
        <end position="314"/>
    </location>
</feature>
<feature type="compositionally biased region" description="Low complexity" evidence="1">
    <location>
        <begin position="110"/>
        <end position="135"/>
    </location>
</feature>
<feature type="region of interest" description="Disordered" evidence="1">
    <location>
        <begin position="680"/>
        <end position="802"/>
    </location>
</feature>
<feature type="compositionally biased region" description="Low complexity" evidence="1">
    <location>
        <begin position="379"/>
        <end position="390"/>
    </location>
</feature>
<organism evidence="2 3">
    <name type="scientific">Saccharomyces uvarum</name>
    <name type="common">Yeast</name>
    <name type="synonym">Saccharomyces bayanus var. uvarum</name>
    <dbReference type="NCBI Taxonomy" id="230603"/>
    <lineage>
        <taxon>Eukaryota</taxon>
        <taxon>Fungi</taxon>
        <taxon>Dikarya</taxon>
        <taxon>Ascomycota</taxon>
        <taxon>Saccharomycotina</taxon>
        <taxon>Saccharomycetes</taxon>
        <taxon>Saccharomycetales</taxon>
        <taxon>Saccharomycetaceae</taxon>
        <taxon>Saccharomyces</taxon>
    </lineage>
</organism>
<feature type="compositionally biased region" description="Basic residues" evidence="1">
    <location>
        <begin position="1011"/>
        <end position="1023"/>
    </location>
</feature>
<feature type="compositionally biased region" description="Polar residues" evidence="1">
    <location>
        <begin position="966"/>
        <end position="995"/>
    </location>
</feature>
<feature type="compositionally biased region" description="Polar residues" evidence="1">
    <location>
        <begin position="349"/>
        <end position="371"/>
    </location>
</feature>
<dbReference type="EMBL" id="OX365915">
    <property type="protein sequence ID" value="CAI4057687.1"/>
    <property type="molecule type" value="Genomic_DNA"/>
</dbReference>
<evidence type="ECO:0008006" key="4">
    <source>
        <dbReference type="Google" id="ProtNLM"/>
    </source>
</evidence>
<evidence type="ECO:0000256" key="1">
    <source>
        <dbReference type="SAM" id="MobiDB-lite"/>
    </source>
</evidence>
<evidence type="ECO:0000313" key="2">
    <source>
        <dbReference type="EMBL" id="CAI4057687.1"/>
    </source>
</evidence>
<feature type="compositionally biased region" description="Polar residues" evidence="1">
    <location>
        <begin position="171"/>
        <end position="193"/>
    </location>
</feature>
<feature type="compositionally biased region" description="Polar residues" evidence="1">
    <location>
        <begin position="224"/>
        <end position="247"/>
    </location>
</feature>
<protein>
    <recommendedName>
        <fullName evidence="4">Hbt1p</fullName>
    </recommendedName>
</protein>
<feature type="compositionally biased region" description="Acidic residues" evidence="1">
    <location>
        <begin position="1050"/>
        <end position="1060"/>
    </location>
</feature>
<accession>A0AA35JFU0</accession>
<feature type="region of interest" description="Disordered" evidence="1">
    <location>
        <begin position="836"/>
        <end position="914"/>
    </location>
</feature>
<feature type="compositionally biased region" description="Low complexity" evidence="1">
    <location>
        <begin position="206"/>
        <end position="216"/>
    </location>
</feature>
<feature type="compositionally biased region" description="Polar residues" evidence="1">
    <location>
        <begin position="29"/>
        <end position="48"/>
    </location>
</feature>
<feature type="region of interest" description="Disordered" evidence="1">
    <location>
        <begin position="1"/>
        <end position="402"/>
    </location>
</feature>
<evidence type="ECO:0000313" key="3">
    <source>
        <dbReference type="Proteomes" id="UP001162090"/>
    </source>
</evidence>
<feature type="compositionally biased region" description="Polar residues" evidence="1">
    <location>
        <begin position="700"/>
        <end position="714"/>
    </location>
</feature>
<feature type="compositionally biased region" description="Low complexity" evidence="1">
    <location>
        <begin position="996"/>
        <end position="1010"/>
    </location>
</feature>
<reference evidence="2" key="1">
    <citation type="submission" date="2022-10" db="EMBL/GenBank/DDBJ databases">
        <authorList>
            <person name="Byrne P K."/>
        </authorList>
    </citation>
    <scope>NUCLEOTIDE SEQUENCE</scope>
    <source>
        <strain evidence="2">CBS7001</strain>
    </source>
</reference>
<feature type="region of interest" description="Disordered" evidence="1">
    <location>
        <begin position="956"/>
        <end position="1088"/>
    </location>
</feature>
<feature type="region of interest" description="Disordered" evidence="1">
    <location>
        <begin position="542"/>
        <end position="561"/>
    </location>
</feature>